<keyword evidence="1" id="KW-0949">S-adenosyl-L-methionine</keyword>
<dbReference type="eggNOG" id="COG0742">
    <property type="taxonomic scope" value="Bacteria"/>
</dbReference>
<keyword evidence="1" id="KW-0963">Cytoplasm</keyword>
<sequence length="214" mass="23415">MPDVELHREPEGLTLVGDGMSLRGDFTRLLPRLKPGTVQRELLVKAAKVKGVDAPVAVDATAGLGEDSLLLAAAGFTVYMYERDEVIFALLEDALDRAAQVPQLADIVRRMHLTQGDSVQALAHLDFLPDVVVLDPMFPMRQKSAVSKKKMQLFQMLEAPCTDEEALLQAAIDANPRKIVVKRPPKGPYLAGRKPSHSVAGKAVRFDVISLPRM</sequence>
<evidence type="ECO:0000313" key="2">
    <source>
        <dbReference type="EMBL" id="ACV22748.1"/>
    </source>
</evidence>
<dbReference type="SUPFAM" id="SSF53335">
    <property type="entry name" value="S-adenosyl-L-methionine-dependent methyltransferases"/>
    <property type="match status" value="1"/>
</dbReference>
<dbReference type="EC" id="2.1.1.242" evidence="1"/>
<feature type="binding site" evidence="1">
    <location>
        <begin position="82"/>
        <end position="83"/>
    </location>
    <ligand>
        <name>S-adenosyl-L-methionine</name>
        <dbReference type="ChEBI" id="CHEBI:59789"/>
    </ligand>
</feature>
<dbReference type="STRING" id="471855.Shel_17290"/>
<dbReference type="Pfam" id="PF04445">
    <property type="entry name" value="SAM_MT"/>
    <property type="match status" value="1"/>
</dbReference>
<reference evidence="2 3" key="1">
    <citation type="journal article" date="2009" name="Stand. Genomic Sci.">
        <title>Complete genome sequence of Slackia heliotrinireducens type strain (RHS 1).</title>
        <authorList>
            <person name="Pukall R."/>
            <person name="Lapidus A."/>
            <person name="Nolan M."/>
            <person name="Copeland A."/>
            <person name="Glavina Del Rio T."/>
            <person name="Lucas S."/>
            <person name="Chen F."/>
            <person name="Tice H."/>
            <person name="Cheng J.F."/>
            <person name="Chertkov O."/>
            <person name="Bruce D."/>
            <person name="Goodwin L."/>
            <person name="Kuske C."/>
            <person name="Brettin T."/>
            <person name="Detter J.C."/>
            <person name="Han C."/>
            <person name="Pitluck S."/>
            <person name="Pati A."/>
            <person name="Mavrommatis K."/>
            <person name="Ivanova N."/>
            <person name="Ovchinnikova G."/>
            <person name="Chen A."/>
            <person name="Palaniappan K."/>
            <person name="Schneider S."/>
            <person name="Rohde M."/>
            <person name="Chain P."/>
            <person name="D'haeseleer P."/>
            <person name="Goker M."/>
            <person name="Bristow J."/>
            <person name="Eisen J.A."/>
            <person name="Markowitz V."/>
            <person name="Kyrpides N.C."/>
            <person name="Klenk H.P."/>
            <person name="Hugenholtz P."/>
        </authorList>
    </citation>
    <scope>NUCLEOTIDE SEQUENCE [LARGE SCALE GENOMIC DNA]</scope>
    <source>
        <strain evidence="3">ATCC 29202 / DSM 20476 / NCTC 11029 / RHS 1</strain>
    </source>
</reference>
<dbReference type="Proteomes" id="UP000002026">
    <property type="component" value="Chromosome"/>
</dbReference>
<organism evidence="2 3">
    <name type="scientific">Slackia heliotrinireducens (strain ATCC 29202 / DSM 20476 / NCTC 11029 / RHS 1)</name>
    <name type="common">Peptococcus heliotrinreducens</name>
    <dbReference type="NCBI Taxonomy" id="471855"/>
    <lineage>
        <taxon>Bacteria</taxon>
        <taxon>Bacillati</taxon>
        <taxon>Actinomycetota</taxon>
        <taxon>Coriobacteriia</taxon>
        <taxon>Eggerthellales</taxon>
        <taxon>Eggerthellaceae</taxon>
        <taxon>Slackia</taxon>
    </lineage>
</organism>
<dbReference type="EMBL" id="CP001684">
    <property type="protein sequence ID" value="ACV22748.1"/>
    <property type="molecule type" value="Genomic_DNA"/>
</dbReference>
<dbReference type="PANTHER" id="PTHR36112">
    <property type="entry name" value="RIBOSOMAL RNA SMALL SUBUNIT METHYLTRANSFERASE J"/>
    <property type="match status" value="1"/>
</dbReference>
<keyword evidence="1" id="KW-0698">rRNA processing</keyword>
<comment type="caution">
    <text evidence="1">Lacks conserved residue(s) required for the propagation of feature annotation.</text>
</comment>
<name>C7N763_SLAHD</name>
<dbReference type="InterPro" id="IPR007536">
    <property type="entry name" value="16SrRNA_methylTrfase_J"/>
</dbReference>
<dbReference type="Gene3D" id="3.40.50.150">
    <property type="entry name" value="Vaccinia Virus protein VP39"/>
    <property type="match status" value="1"/>
</dbReference>
<feature type="binding site" evidence="1">
    <location>
        <position position="135"/>
    </location>
    <ligand>
        <name>S-adenosyl-L-methionine</name>
        <dbReference type="ChEBI" id="CHEBI:59789"/>
    </ligand>
</feature>
<gene>
    <name evidence="1" type="primary">rsmJ</name>
    <name evidence="2" type="ordered locus">Shel_17290</name>
</gene>
<comment type="catalytic activity">
    <reaction evidence="1">
        <text>guanosine(1516) in 16S rRNA + S-adenosyl-L-methionine = N(2)-methylguanosine(1516) in 16S rRNA + S-adenosyl-L-homocysteine + H(+)</text>
        <dbReference type="Rhea" id="RHEA:43220"/>
        <dbReference type="Rhea" id="RHEA-COMP:10412"/>
        <dbReference type="Rhea" id="RHEA-COMP:10413"/>
        <dbReference type="ChEBI" id="CHEBI:15378"/>
        <dbReference type="ChEBI" id="CHEBI:57856"/>
        <dbReference type="ChEBI" id="CHEBI:59789"/>
        <dbReference type="ChEBI" id="CHEBI:74269"/>
        <dbReference type="ChEBI" id="CHEBI:74481"/>
        <dbReference type="EC" id="2.1.1.242"/>
    </reaction>
</comment>
<accession>C7N763</accession>
<comment type="subcellular location">
    <subcellularLocation>
        <location evidence="1">Cytoplasm</location>
    </subcellularLocation>
</comment>
<protein>
    <recommendedName>
        <fullName evidence="1">Ribosomal RNA small subunit methyltransferase J</fullName>
        <ecNumber evidence="1">2.1.1.242</ecNumber>
    </recommendedName>
    <alternativeName>
        <fullName evidence="1">16S rRNA m2G1516 methyltransferase</fullName>
    </alternativeName>
    <alternativeName>
        <fullName evidence="1">rRNA (guanine-N(2)-)-methyltransferase</fullName>
    </alternativeName>
</protein>
<dbReference type="HAMAP" id="MF_01523">
    <property type="entry name" value="16SrRNA_methyltr_J"/>
    <property type="match status" value="1"/>
</dbReference>
<dbReference type="GO" id="GO:0008990">
    <property type="term" value="F:rRNA (guanine-N2-)-methyltransferase activity"/>
    <property type="evidence" value="ECO:0007669"/>
    <property type="project" value="UniProtKB-UniRule"/>
</dbReference>
<evidence type="ECO:0000313" key="3">
    <source>
        <dbReference type="Proteomes" id="UP000002026"/>
    </source>
</evidence>
<proteinExistence type="inferred from homology"/>
<keyword evidence="3" id="KW-1185">Reference proteome</keyword>
<keyword evidence="1" id="KW-0489">Methyltransferase</keyword>
<dbReference type="PANTHER" id="PTHR36112:SF1">
    <property type="entry name" value="RIBOSOMAL RNA SMALL SUBUNIT METHYLTRANSFERASE J"/>
    <property type="match status" value="1"/>
</dbReference>
<dbReference type="KEGG" id="shi:Shel_17290"/>
<dbReference type="AlphaFoldDB" id="C7N763"/>
<dbReference type="HOGENOM" id="CLU_076324_1_0_11"/>
<comment type="function">
    <text evidence="1">Specifically methylates the guanosine in position 1516 of 16S rRNA.</text>
</comment>
<evidence type="ECO:0000256" key="1">
    <source>
        <dbReference type="HAMAP-Rule" id="MF_01523"/>
    </source>
</evidence>
<comment type="similarity">
    <text evidence="1">Belongs to the methyltransferase superfamily. RsmJ family.</text>
</comment>
<dbReference type="GO" id="GO:0005737">
    <property type="term" value="C:cytoplasm"/>
    <property type="evidence" value="ECO:0007669"/>
    <property type="project" value="UniProtKB-SubCell"/>
</dbReference>
<dbReference type="InterPro" id="IPR029063">
    <property type="entry name" value="SAM-dependent_MTases_sf"/>
</dbReference>
<dbReference type="RefSeq" id="WP_012798850.1">
    <property type="nucleotide sequence ID" value="NC_013165.1"/>
</dbReference>
<keyword evidence="1" id="KW-0808">Transferase</keyword>